<dbReference type="InterPro" id="IPR001932">
    <property type="entry name" value="PPM-type_phosphatase-like_dom"/>
</dbReference>
<reference evidence="3 4" key="1">
    <citation type="submission" date="2017-06" db="EMBL/GenBank/DDBJ databases">
        <authorList>
            <person name="Kim H.J."/>
            <person name="Triplett B.A."/>
        </authorList>
    </citation>
    <scope>NUCLEOTIDE SEQUENCE [LARGE SCALE GENOMIC DNA]</scope>
    <source>
        <strain evidence="3 4">CGMCC 4.1858</strain>
    </source>
</reference>
<feature type="domain" description="PPM-type phosphatase" evidence="2">
    <location>
        <begin position="235"/>
        <end position="446"/>
    </location>
</feature>
<protein>
    <submittedName>
        <fullName evidence="3">Protein phosphatase 2C</fullName>
    </submittedName>
</protein>
<dbReference type="Pfam" id="PF13672">
    <property type="entry name" value="PP2C_2"/>
    <property type="match status" value="1"/>
</dbReference>
<evidence type="ECO:0000256" key="1">
    <source>
        <dbReference type="SAM" id="MobiDB-lite"/>
    </source>
</evidence>
<keyword evidence="4" id="KW-1185">Reference proteome</keyword>
<evidence type="ECO:0000313" key="3">
    <source>
        <dbReference type="EMBL" id="SNS11795.1"/>
    </source>
</evidence>
<dbReference type="EMBL" id="FZOF01000003">
    <property type="protein sequence ID" value="SNS11795.1"/>
    <property type="molecule type" value="Genomic_DNA"/>
</dbReference>
<gene>
    <name evidence="3" type="ORF">SAMN05216252_103212</name>
</gene>
<feature type="compositionally biased region" description="Low complexity" evidence="1">
    <location>
        <begin position="56"/>
        <end position="73"/>
    </location>
</feature>
<sequence>MSQQGETDRRQEDEWWRQLYGQPDPGGREPGDTLDDRYSSALSALGEEADGGGTVPRQTAPQDTAPPAAPGDGRYAGADPDTAPRGRTGTGPDEDDAGPPDTLRLRRPAPPPATAPRPWQYQGPPHPQAAPEPASEPPGLPPGWAPAEPAFEPLSSEAPHEPPAPAAPAAGSAPTVLPGPTLTEVAYIGDGPPTYDPEPTAWPAADPDGLDDLVPDTELDGARYGLLTVRTASVRGDSARYRGEPRRDAVLTARFGGGDDALLLIAVATGPRTSDTAHRAARDACTWMATAVGRSQARLSEDIRASRRGSLKSGLHRLTDRCYGRLRARGEDLGLDPAEYSATLRCLLLPADPDCRIRLFFGVGDGGLYRIRGGEWQDLDPWRPDERAETEDSPAVRFRFRASVARSGDTLLLCSGGLAGPLRGEPALAALLTQRWGAAGPPGLPAFLGDTQTRVKGYADDRTAVAVWDA</sequence>
<feature type="compositionally biased region" description="Pro residues" evidence="1">
    <location>
        <begin position="124"/>
        <end position="144"/>
    </location>
</feature>
<accession>A0A239BUT1</accession>
<organism evidence="3 4">
    <name type="scientific">Actinacidiphila glaucinigra</name>
    <dbReference type="NCBI Taxonomy" id="235986"/>
    <lineage>
        <taxon>Bacteria</taxon>
        <taxon>Bacillati</taxon>
        <taxon>Actinomycetota</taxon>
        <taxon>Actinomycetes</taxon>
        <taxon>Kitasatosporales</taxon>
        <taxon>Streptomycetaceae</taxon>
        <taxon>Actinacidiphila</taxon>
    </lineage>
</organism>
<feature type="region of interest" description="Disordered" evidence="1">
    <location>
        <begin position="1"/>
        <end position="193"/>
    </location>
</feature>
<evidence type="ECO:0000259" key="2">
    <source>
        <dbReference type="Pfam" id="PF13672"/>
    </source>
</evidence>
<dbReference type="InterPro" id="IPR036457">
    <property type="entry name" value="PPM-type-like_dom_sf"/>
</dbReference>
<dbReference type="OrthoDB" id="4349962at2"/>
<dbReference type="AlphaFoldDB" id="A0A239BUT1"/>
<proteinExistence type="predicted"/>
<dbReference type="SUPFAM" id="SSF81606">
    <property type="entry name" value="PP2C-like"/>
    <property type="match status" value="1"/>
</dbReference>
<dbReference type="RefSeq" id="WP_089222903.1">
    <property type="nucleotide sequence ID" value="NZ_FZOF01000003.1"/>
</dbReference>
<feature type="compositionally biased region" description="Basic and acidic residues" evidence="1">
    <location>
        <begin position="1"/>
        <end position="16"/>
    </location>
</feature>
<name>A0A239BUT1_9ACTN</name>
<feature type="compositionally biased region" description="Basic and acidic residues" evidence="1">
    <location>
        <begin position="26"/>
        <end position="38"/>
    </location>
</feature>
<evidence type="ECO:0000313" key="4">
    <source>
        <dbReference type="Proteomes" id="UP000198280"/>
    </source>
</evidence>
<dbReference type="Proteomes" id="UP000198280">
    <property type="component" value="Unassembled WGS sequence"/>
</dbReference>